<dbReference type="EMBL" id="CAKOFQ010006703">
    <property type="protein sequence ID" value="CAH1962730.1"/>
    <property type="molecule type" value="Genomic_DNA"/>
</dbReference>
<accession>A0A9P0JX31</accession>
<dbReference type="AlphaFoldDB" id="A0A9P0JX31"/>
<evidence type="ECO:0000256" key="1">
    <source>
        <dbReference type="SAM" id="Coils"/>
    </source>
</evidence>
<reference evidence="3" key="1">
    <citation type="submission" date="2022-03" db="EMBL/GenBank/DDBJ databases">
        <authorList>
            <person name="Sayadi A."/>
        </authorList>
    </citation>
    <scope>NUCLEOTIDE SEQUENCE</scope>
</reference>
<evidence type="ECO:0000256" key="2">
    <source>
        <dbReference type="SAM" id="MobiDB-lite"/>
    </source>
</evidence>
<dbReference type="InterPro" id="IPR036691">
    <property type="entry name" value="Endo/exonu/phosph_ase_sf"/>
</dbReference>
<feature type="coiled-coil region" evidence="1">
    <location>
        <begin position="18"/>
        <end position="45"/>
    </location>
</feature>
<dbReference type="Proteomes" id="UP001152888">
    <property type="component" value="Unassembled WGS sequence"/>
</dbReference>
<comment type="caution">
    <text evidence="3">The sequence shown here is derived from an EMBL/GenBank/DDBJ whole genome shotgun (WGS) entry which is preliminary data.</text>
</comment>
<proteinExistence type="predicted"/>
<gene>
    <name evidence="3" type="ORF">ACAOBT_LOCUS4828</name>
</gene>
<feature type="region of interest" description="Disordered" evidence="2">
    <location>
        <begin position="51"/>
        <end position="85"/>
    </location>
</feature>
<evidence type="ECO:0000313" key="3">
    <source>
        <dbReference type="EMBL" id="CAH1962730.1"/>
    </source>
</evidence>
<organism evidence="3 4">
    <name type="scientific">Acanthoscelides obtectus</name>
    <name type="common">Bean weevil</name>
    <name type="synonym">Bruchus obtectus</name>
    <dbReference type="NCBI Taxonomy" id="200917"/>
    <lineage>
        <taxon>Eukaryota</taxon>
        <taxon>Metazoa</taxon>
        <taxon>Ecdysozoa</taxon>
        <taxon>Arthropoda</taxon>
        <taxon>Hexapoda</taxon>
        <taxon>Insecta</taxon>
        <taxon>Pterygota</taxon>
        <taxon>Neoptera</taxon>
        <taxon>Endopterygota</taxon>
        <taxon>Coleoptera</taxon>
        <taxon>Polyphaga</taxon>
        <taxon>Cucujiformia</taxon>
        <taxon>Chrysomeloidea</taxon>
        <taxon>Chrysomelidae</taxon>
        <taxon>Bruchinae</taxon>
        <taxon>Bruchini</taxon>
        <taxon>Acanthoscelides</taxon>
    </lineage>
</organism>
<dbReference type="Gene3D" id="3.60.10.10">
    <property type="entry name" value="Endonuclease/exonuclease/phosphatase"/>
    <property type="match status" value="1"/>
</dbReference>
<name>A0A9P0JX31_ACAOB</name>
<keyword evidence="1" id="KW-0175">Coiled coil</keyword>
<feature type="compositionally biased region" description="Polar residues" evidence="2">
    <location>
        <begin position="51"/>
        <end position="68"/>
    </location>
</feature>
<keyword evidence="4" id="KW-1185">Reference proteome</keyword>
<evidence type="ECO:0000313" key="4">
    <source>
        <dbReference type="Proteomes" id="UP001152888"/>
    </source>
</evidence>
<protein>
    <submittedName>
        <fullName evidence="3">Uncharacterized protein</fullName>
    </submittedName>
</protein>
<sequence length="353" mass="40185">MTLTPFNTQDKTCIVQAAMNIQKLLTQVENKVSQLEKENVVLAARIENSQPKCTRTDSSGKSVSTTKEPISKVEEPWTTPPENRKSESIIRVEKTENPRVVLSRLKQEFTQKDTEGGFKNIRQLQSGAVIVESHTASQKQKLKNILKDKNDITIKTSDGIDPMFLITGTEKGYEAKEFIDELIKLNNEIEAELNYSITDKIKVVTKKNCRNPHKENWILQAPPEIAKWFLKRGQINFDLPGFSNINREQIDAVESDTYGSFKHMEEYNRIALLHQNVQSLGNSINEVNQMIANNSDCKFICITEHWKGQDQSINYGIRNFNLASCFYRKQGKHGGSAVYVRVGVQCSKRSDIK</sequence>
<dbReference type="OrthoDB" id="10042604at2759"/>